<comment type="caution">
    <text evidence="2">The sequence shown here is derived from an EMBL/GenBank/DDBJ whole genome shotgun (WGS) entry which is preliminary data.</text>
</comment>
<evidence type="ECO:0000313" key="3">
    <source>
        <dbReference type="Proteomes" id="UP000294876"/>
    </source>
</evidence>
<dbReference type="AlphaFoldDB" id="A0AB74QXL2"/>
<keyword evidence="1" id="KW-1133">Transmembrane helix</keyword>
<name>A0AB74QXL2_KLEPN</name>
<reference evidence="2 3" key="1">
    <citation type="submission" date="2019-03" db="EMBL/GenBank/DDBJ databases">
        <authorList>
            <consortium name="Pathogen Informatics"/>
        </authorList>
    </citation>
    <scope>NUCLEOTIDE SEQUENCE [LARGE SCALE GENOMIC DNA]</scope>
    <source>
        <strain evidence="2 3">5012STDY7312589</strain>
    </source>
</reference>
<evidence type="ECO:0000256" key="1">
    <source>
        <dbReference type="SAM" id="Phobius"/>
    </source>
</evidence>
<keyword evidence="1" id="KW-0472">Membrane</keyword>
<accession>A0AB74QXL2</accession>
<organism evidence="2 3">
    <name type="scientific">Klebsiella pneumoniae</name>
    <dbReference type="NCBI Taxonomy" id="573"/>
    <lineage>
        <taxon>Bacteria</taxon>
        <taxon>Pseudomonadati</taxon>
        <taxon>Pseudomonadota</taxon>
        <taxon>Gammaproteobacteria</taxon>
        <taxon>Enterobacterales</taxon>
        <taxon>Enterobacteriaceae</taxon>
        <taxon>Klebsiella/Raoultella group</taxon>
        <taxon>Klebsiella</taxon>
        <taxon>Klebsiella pneumoniae complex</taxon>
    </lineage>
</organism>
<sequence length="52" mass="5752">MMLQIRMTMALIAGANGANEFSTSNMYTSLVVNGCQCFSCVTYVSLWPLLLR</sequence>
<dbReference type="Proteomes" id="UP000294876">
    <property type="component" value="Unassembled WGS sequence"/>
</dbReference>
<protein>
    <submittedName>
        <fullName evidence="2">Uncharacterized protein</fullName>
    </submittedName>
</protein>
<dbReference type="EMBL" id="CAAGWG010000026">
    <property type="protein sequence ID" value="VGD38616.1"/>
    <property type="molecule type" value="Genomic_DNA"/>
</dbReference>
<proteinExistence type="predicted"/>
<feature type="transmembrane region" description="Helical" evidence="1">
    <location>
        <begin position="27"/>
        <end position="51"/>
    </location>
</feature>
<gene>
    <name evidence="2" type="ORF">SAMEA104567804_04769</name>
</gene>
<evidence type="ECO:0000313" key="2">
    <source>
        <dbReference type="EMBL" id="VGD38616.1"/>
    </source>
</evidence>
<keyword evidence="1" id="KW-0812">Transmembrane</keyword>